<dbReference type="Pfam" id="PF00126">
    <property type="entry name" value="HTH_1"/>
    <property type="match status" value="1"/>
</dbReference>
<protein>
    <submittedName>
        <fullName evidence="6">LysR family transcriptional regulator</fullName>
    </submittedName>
</protein>
<evidence type="ECO:0000259" key="5">
    <source>
        <dbReference type="PROSITE" id="PS50931"/>
    </source>
</evidence>
<dbReference type="RefSeq" id="WP_182595221.1">
    <property type="nucleotide sequence ID" value="NZ_JACIVA010000016.1"/>
</dbReference>
<dbReference type="AlphaFoldDB" id="A0A7W3UJE8"/>
<keyword evidence="2" id="KW-0805">Transcription regulation</keyword>
<dbReference type="InterPro" id="IPR036388">
    <property type="entry name" value="WH-like_DNA-bd_sf"/>
</dbReference>
<dbReference type="InterPro" id="IPR036390">
    <property type="entry name" value="WH_DNA-bd_sf"/>
</dbReference>
<dbReference type="Pfam" id="PF03466">
    <property type="entry name" value="LysR_substrate"/>
    <property type="match status" value="1"/>
</dbReference>
<dbReference type="Gene3D" id="1.10.10.10">
    <property type="entry name" value="Winged helix-like DNA-binding domain superfamily/Winged helix DNA-binding domain"/>
    <property type="match status" value="1"/>
</dbReference>
<dbReference type="Gene3D" id="3.40.190.290">
    <property type="match status" value="1"/>
</dbReference>
<dbReference type="PRINTS" id="PR00039">
    <property type="entry name" value="HTHLYSR"/>
</dbReference>
<dbReference type="GO" id="GO:0003677">
    <property type="term" value="F:DNA binding"/>
    <property type="evidence" value="ECO:0007669"/>
    <property type="project" value="UniProtKB-KW"/>
</dbReference>
<name>A0A7W3UJE8_9LACO</name>
<dbReference type="CDD" id="cd05466">
    <property type="entry name" value="PBP2_LTTR_substrate"/>
    <property type="match status" value="1"/>
</dbReference>
<comment type="caution">
    <text evidence="6">The sequence shown here is derived from an EMBL/GenBank/DDBJ whole genome shotgun (WGS) entry which is preliminary data.</text>
</comment>
<evidence type="ECO:0000256" key="1">
    <source>
        <dbReference type="ARBA" id="ARBA00009437"/>
    </source>
</evidence>
<dbReference type="PANTHER" id="PTHR30346:SF28">
    <property type="entry name" value="HTH-TYPE TRANSCRIPTIONAL REGULATOR CYNR"/>
    <property type="match status" value="1"/>
</dbReference>
<feature type="domain" description="HTH lysR-type" evidence="5">
    <location>
        <begin position="1"/>
        <end position="57"/>
    </location>
</feature>
<evidence type="ECO:0000256" key="3">
    <source>
        <dbReference type="ARBA" id="ARBA00023125"/>
    </source>
</evidence>
<keyword evidence="4" id="KW-0804">Transcription</keyword>
<reference evidence="6 7" key="1">
    <citation type="submission" date="2020-07" db="EMBL/GenBank/DDBJ databases">
        <title>Description of Limosilactobacillus balticus sp. nov., Limosilactobacillus agrestis sp. nov., Limosilactobacillus albertensis sp. nov., Limosilactobacillus rudii sp. nov., Limosilactobacillus fastidiosus sp. nov., five novel Limosilactobacillus species isolated from the vertebrate gastrointestinal tract, and proposal of 6 subspecies of Limosilactobacillus reuteri adapted to the gastrointestinal tract of specific vertebrate hosts.</title>
        <authorList>
            <person name="Li F."/>
            <person name="Cheng C."/>
            <person name="Zheng J."/>
            <person name="Quevedo R.M."/>
            <person name="Li J."/>
            <person name="Roos S."/>
            <person name="Gaenzle M.G."/>
            <person name="Walter J."/>
        </authorList>
    </citation>
    <scope>NUCLEOTIDE SEQUENCE [LARGE SCALE GENOMIC DNA]</scope>
    <source>
        <strain evidence="6 7">STM2_1</strain>
    </source>
</reference>
<evidence type="ECO:0000313" key="7">
    <source>
        <dbReference type="Proteomes" id="UP000517106"/>
    </source>
</evidence>
<dbReference type="PANTHER" id="PTHR30346">
    <property type="entry name" value="TRANSCRIPTIONAL DUAL REGULATOR HCAR-RELATED"/>
    <property type="match status" value="1"/>
</dbReference>
<evidence type="ECO:0000256" key="2">
    <source>
        <dbReference type="ARBA" id="ARBA00023015"/>
    </source>
</evidence>
<accession>A0A7W3UJE8</accession>
<dbReference type="GO" id="GO:0003700">
    <property type="term" value="F:DNA-binding transcription factor activity"/>
    <property type="evidence" value="ECO:0007669"/>
    <property type="project" value="InterPro"/>
</dbReference>
<keyword evidence="3" id="KW-0238">DNA-binding</keyword>
<dbReference type="PROSITE" id="PS50931">
    <property type="entry name" value="HTH_LYSR"/>
    <property type="match status" value="1"/>
</dbReference>
<sequence length="293" mass="33908">MFQQMKYFIAVVEHHNFTRAALDCNISQSAISQQIKELENTVGVKLLNRQGRSFTLTPAGEHFYRRALEITRETTELIDETVKIANQQQQFTLRLGYLIDFGAKEFLKAVAEFSQKYPGVNVKINSGTHEQLFQLLREDQIDLNFSDQRRALSNEYHNEFLIKADFVAVLPSSRIMSKEYLTTTDLANLPCILVVGSVQKDEEEKYYREVLGIKSRFLVATTIDEAQMMVVANQGYFVVNSRTKDIVNQSIVKTVPLYNGDTLLRQNYYAYWKNNNSGYYVEKFAEILKKQFK</sequence>
<gene>
    <name evidence="6" type="ORF">H5S09_01285</name>
</gene>
<keyword evidence="7" id="KW-1185">Reference proteome</keyword>
<dbReference type="FunFam" id="1.10.10.10:FF:000001">
    <property type="entry name" value="LysR family transcriptional regulator"/>
    <property type="match status" value="1"/>
</dbReference>
<dbReference type="SUPFAM" id="SSF53850">
    <property type="entry name" value="Periplasmic binding protein-like II"/>
    <property type="match status" value="1"/>
</dbReference>
<evidence type="ECO:0000256" key="4">
    <source>
        <dbReference type="ARBA" id="ARBA00023163"/>
    </source>
</evidence>
<comment type="similarity">
    <text evidence="1">Belongs to the LysR transcriptional regulatory family.</text>
</comment>
<dbReference type="InterPro" id="IPR000847">
    <property type="entry name" value="LysR_HTH_N"/>
</dbReference>
<dbReference type="InterPro" id="IPR005119">
    <property type="entry name" value="LysR_subst-bd"/>
</dbReference>
<organism evidence="6 7">
    <name type="scientific">Limosilactobacillus rudii</name>
    <dbReference type="NCBI Taxonomy" id="2759755"/>
    <lineage>
        <taxon>Bacteria</taxon>
        <taxon>Bacillati</taxon>
        <taxon>Bacillota</taxon>
        <taxon>Bacilli</taxon>
        <taxon>Lactobacillales</taxon>
        <taxon>Lactobacillaceae</taxon>
        <taxon>Limosilactobacillus</taxon>
    </lineage>
</organism>
<dbReference type="Proteomes" id="UP000517106">
    <property type="component" value="Unassembled WGS sequence"/>
</dbReference>
<dbReference type="GO" id="GO:0032993">
    <property type="term" value="C:protein-DNA complex"/>
    <property type="evidence" value="ECO:0007669"/>
    <property type="project" value="TreeGrafter"/>
</dbReference>
<dbReference type="SUPFAM" id="SSF46785">
    <property type="entry name" value="Winged helix' DNA-binding domain"/>
    <property type="match status" value="1"/>
</dbReference>
<dbReference type="EMBL" id="JACIVA010000016">
    <property type="protein sequence ID" value="MBB1096606.1"/>
    <property type="molecule type" value="Genomic_DNA"/>
</dbReference>
<proteinExistence type="inferred from homology"/>
<evidence type="ECO:0000313" key="6">
    <source>
        <dbReference type="EMBL" id="MBB1096606.1"/>
    </source>
</evidence>